<comment type="caution">
    <text evidence="1">The sequence shown here is derived from an EMBL/GenBank/DDBJ whole genome shotgun (WGS) entry which is preliminary data.</text>
</comment>
<keyword evidence="2" id="KW-1185">Reference proteome</keyword>
<dbReference type="Proteomes" id="UP001597216">
    <property type="component" value="Unassembled WGS sequence"/>
</dbReference>
<accession>A0ABW3T4E0</accession>
<evidence type="ECO:0000313" key="2">
    <source>
        <dbReference type="Proteomes" id="UP001597216"/>
    </source>
</evidence>
<name>A0ABW3T4E0_9CAUL</name>
<proteinExistence type="predicted"/>
<sequence length="78" mass="8245">MTRSDPSEKTGLLQALGEVFGLLRAGLGALVSGWPQRQAEVNAPASPLAEPGDPTPVLETLEQLKHKAEKVGPYPVND</sequence>
<protein>
    <submittedName>
        <fullName evidence="1">Uncharacterized protein</fullName>
    </submittedName>
</protein>
<organism evidence="1 2">
    <name type="scientific">Phenylobacterium conjunctum</name>
    <dbReference type="NCBI Taxonomy" id="1298959"/>
    <lineage>
        <taxon>Bacteria</taxon>
        <taxon>Pseudomonadati</taxon>
        <taxon>Pseudomonadota</taxon>
        <taxon>Alphaproteobacteria</taxon>
        <taxon>Caulobacterales</taxon>
        <taxon>Caulobacteraceae</taxon>
        <taxon>Phenylobacterium</taxon>
    </lineage>
</organism>
<reference evidence="2" key="1">
    <citation type="journal article" date="2019" name="Int. J. Syst. Evol. Microbiol.">
        <title>The Global Catalogue of Microorganisms (GCM) 10K type strain sequencing project: providing services to taxonomists for standard genome sequencing and annotation.</title>
        <authorList>
            <consortium name="The Broad Institute Genomics Platform"/>
            <consortium name="The Broad Institute Genome Sequencing Center for Infectious Disease"/>
            <person name="Wu L."/>
            <person name="Ma J."/>
        </authorList>
    </citation>
    <scope>NUCLEOTIDE SEQUENCE [LARGE SCALE GENOMIC DNA]</scope>
    <source>
        <strain evidence="2">CCUG 55074</strain>
    </source>
</reference>
<dbReference type="RefSeq" id="WP_377353975.1">
    <property type="nucleotide sequence ID" value="NZ_JBHTLQ010000031.1"/>
</dbReference>
<evidence type="ECO:0000313" key="1">
    <source>
        <dbReference type="EMBL" id="MFD1191627.1"/>
    </source>
</evidence>
<dbReference type="EMBL" id="JBHTLQ010000031">
    <property type="protein sequence ID" value="MFD1191627.1"/>
    <property type="molecule type" value="Genomic_DNA"/>
</dbReference>
<gene>
    <name evidence="1" type="ORF">ACFQ27_13645</name>
</gene>